<evidence type="ECO:0000313" key="5">
    <source>
        <dbReference type="Proteomes" id="UP000824469"/>
    </source>
</evidence>
<dbReference type="InterPro" id="IPR038937">
    <property type="entry name" value="RopGEF"/>
</dbReference>
<protein>
    <recommendedName>
        <fullName evidence="3">PRONE domain-containing protein</fullName>
    </recommendedName>
</protein>
<accession>A0AA38CI90</accession>
<dbReference type="PANTHER" id="PTHR33101:SF6">
    <property type="entry name" value="ROP GUANINE NUCLEOTIDE EXCHANGE FACTOR 1"/>
    <property type="match status" value="1"/>
</dbReference>
<evidence type="ECO:0000259" key="3">
    <source>
        <dbReference type="PROSITE" id="PS51334"/>
    </source>
</evidence>
<dbReference type="Gene3D" id="1.20.58.2010">
    <property type="entry name" value="PRONE domain, subdomain 1"/>
    <property type="match status" value="1"/>
</dbReference>
<dbReference type="InterPro" id="IPR005512">
    <property type="entry name" value="PRONE_dom"/>
</dbReference>
<dbReference type="PANTHER" id="PTHR33101">
    <property type="entry name" value="ROP GUANINE NUCLEOTIDE EXCHANGE FACTOR 1"/>
    <property type="match status" value="1"/>
</dbReference>
<gene>
    <name evidence="4" type="ORF">KI387_012458</name>
</gene>
<dbReference type="Pfam" id="PF03759">
    <property type="entry name" value="PRONE"/>
    <property type="match status" value="1"/>
</dbReference>
<dbReference type="EMBL" id="JAHRHJ020000009">
    <property type="protein sequence ID" value="KAH9300875.1"/>
    <property type="molecule type" value="Genomic_DNA"/>
</dbReference>
<dbReference type="InterPro" id="IPR014756">
    <property type="entry name" value="Ig_E-set"/>
</dbReference>
<evidence type="ECO:0000256" key="2">
    <source>
        <dbReference type="PROSITE-ProRule" id="PRU00663"/>
    </source>
</evidence>
<name>A0AA38CI90_TAXCH</name>
<evidence type="ECO:0000313" key="4">
    <source>
        <dbReference type="EMBL" id="KAH9300875.1"/>
    </source>
</evidence>
<dbReference type="SUPFAM" id="SSF81296">
    <property type="entry name" value="E set domains"/>
    <property type="match status" value="1"/>
</dbReference>
<dbReference type="AlphaFoldDB" id="A0AA38CI90"/>
<sequence length="220" mass="24841">NMYHQDKLAGLFMTRKVAWIKKMFGDLVDQMLKVDGQYCPEEGHRYDPSCILVDPYARAVISRVEYGVLGHEGNCWPQMAGMVPVPDDERVKNSVGAEQWSRSVMEQDTNCLTLAYFAISGLDILNASIRWRLVPRGGGAWKPASVPDTFKDNSNQQRQEHKWWLPTPKVPLGGLSRNAKKILQIQRESVSQILKAAMAINAQVLSKMEIPDVYLEALPK</sequence>
<evidence type="ECO:0000256" key="1">
    <source>
        <dbReference type="ARBA" id="ARBA00022658"/>
    </source>
</evidence>
<dbReference type="Proteomes" id="UP000824469">
    <property type="component" value="Unassembled WGS sequence"/>
</dbReference>
<keyword evidence="5" id="KW-1185">Reference proteome</keyword>
<dbReference type="GO" id="GO:0005085">
    <property type="term" value="F:guanyl-nucleotide exchange factor activity"/>
    <property type="evidence" value="ECO:0007669"/>
    <property type="project" value="UniProtKB-UniRule"/>
</dbReference>
<feature type="domain" description="PRONE" evidence="3">
    <location>
        <begin position="157"/>
        <end position="220"/>
    </location>
</feature>
<keyword evidence="1 2" id="KW-0344">Guanine-nucleotide releasing factor</keyword>
<dbReference type="Gene3D" id="2.60.40.10">
    <property type="entry name" value="Immunoglobulins"/>
    <property type="match status" value="1"/>
</dbReference>
<proteinExistence type="predicted"/>
<feature type="non-terminal residue" evidence="4">
    <location>
        <position position="220"/>
    </location>
</feature>
<dbReference type="PROSITE" id="PS51334">
    <property type="entry name" value="PRONE"/>
    <property type="match status" value="1"/>
</dbReference>
<dbReference type="InterPro" id="IPR013783">
    <property type="entry name" value="Ig-like_fold"/>
</dbReference>
<organism evidence="4 5">
    <name type="scientific">Taxus chinensis</name>
    <name type="common">Chinese yew</name>
    <name type="synonym">Taxus wallichiana var. chinensis</name>
    <dbReference type="NCBI Taxonomy" id="29808"/>
    <lineage>
        <taxon>Eukaryota</taxon>
        <taxon>Viridiplantae</taxon>
        <taxon>Streptophyta</taxon>
        <taxon>Embryophyta</taxon>
        <taxon>Tracheophyta</taxon>
        <taxon>Spermatophyta</taxon>
        <taxon>Pinopsida</taxon>
        <taxon>Pinidae</taxon>
        <taxon>Conifers II</taxon>
        <taxon>Cupressales</taxon>
        <taxon>Taxaceae</taxon>
        <taxon>Taxus</taxon>
    </lineage>
</organism>
<feature type="non-terminal residue" evidence="4">
    <location>
        <position position="1"/>
    </location>
</feature>
<comment type="caution">
    <text evidence="4">The sequence shown here is derived from an EMBL/GenBank/DDBJ whole genome shotgun (WGS) entry which is preliminary data.</text>
</comment>
<reference evidence="4 5" key="1">
    <citation type="journal article" date="2021" name="Nat. Plants">
        <title>The Taxus genome provides insights into paclitaxel biosynthesis.</title>
        <authorList>
            <person name="Xiong X."/>
            <person name="Gou J."/>
            <person name="Liao Q."/>
            <person name="Li Y."/>
            <person name="Zhou Q."/>
            <person name="Bi G."/>
            <person name="Li C."/>
            <person name="Du R."/>
            <person name="Wang X."/>
            <person name="Sun T."/>
            <person name="Guo L."/>
            <person name="Liang H."/>
            <person name="Lu P."/>
            <person name="Wu Y."/>
            <person name="Zhang Z."/>
            <person name="Ro D.K."/>
            <person name="Shang Y."/>
            <person name="Huang S."/>
            <person name="Yan J."/>
        </authorList>
    </citation>
    <scope>NUCLEOTIDE SEQUENCE [LARGE SCALE GENOMIC DNA]</scope>
    <source>
        <strain evidence="4">Ta-2019</strain>
    </source>
</reference>